<comment type="caution">
    <text evidence="2">The sequence shown here is derived from an EMBL/GenBank/DDBJ whole genome shotgun (WGS) entry which is preliminary data.</text>
</comment>
<evidence type="ECO:0000256" key="1">
    <source>
        <dbReference type="SAM" id="MobiDB-lite"/>
    </source>
</evidence>
<reference evidence="3" key="1">
    <citation type="submission" date="2016-06" db="EMBL/GenBank/DDBJ databases">
        <title>Parallel loss of symbiosis genes in relatives of nitrogen-fixing non-legume Parasponia.</title>
        <authorList>
            <person name="Van Velzen R."/>
            <person name="Holmer R."/>
            <person name="Bu F."/>
            <person name="Rutten L."/>
            <person name="Van Zeijl A."/>
            <person name="Liu W."/>
            <person name="Santuari L."/>
            <person name="Cao Q."/>
            <person name="Sharma T."/>
            <person name="Shen D."/>
            <person name="Roswanjaya Y."/>
            <person name="Wardhani T."/>
            <person name="Kalhor M.S."/>
            <person name="Jansen J."/>
            <person name="Van den Hoogen J."/>
            <person name="Gungor B."/>
            <person name="Hartog M."/>
            <person name="Hontelez J."/>
            <person name="Verver J."/>
            <person name="Yang W.-C."/>
            <person name="Schijlen E."/>
            <person name="Repin R."/>
            <person name="Schilthuizen M."/>
            <person name="Schranz E."/>
            <person name="Heidstra R."/>
            <person name="Miyata K."/>
            <person name="Fedorova E."/>
            <person name="Kohlen W."/>
            <person name="Bisseling T."/>
            <person name="Smit S."/>
            <person name="Geurts R."/>
        </authorList>
    </citation>
    <scope>NUCLEOTIDE SEQUENCE [LARGE SCALE GENOMIC DNA]</scope>
    <source>
        <strain evidence="3">cv. WU1-14</strain>
    </source>
</reference>
<feature type="compositionally biased region" description="Polar residues" evidence="1">
    <location>
        <begin position="23"/>
        <end position="46"/>
    </location>
</feature>
<gene>
    <name evidence="2" type="ORF">PanWU01x14_245160</name>
</gene>
<evidence type="ECO:0000313" key="3">
    <source>
        <dbReference type="Proteomes" id="UP000237105"/>
    </source>
</evidence>
<sequence length="106" mass="10440">MAASKSTTEASSIECLDPLSSAASASISKPTSLTTGLTSTEPNSSKPACGFEPFPVLDFLATESGSSDSLARFGFGSGSGSGSGSVSGSFSLRVSFSGTKSLASLI</sequence>
<feature type="region of interest" description="Disordered" evidence="1">
    <location>
        <begin position="23"/>
        <end position="47"/>
    </location>
</feature>
<name>A0A2P5BEX8_PARAD</name>
<accession>A0A2P5BEX8</accession>
<dbReference type="EMBL" id="JXTB01000296">
    <property type="protein sequence ID" value="PON47337.1"/>
    <property type="molecule type" value="Genomic_DNA"/>
</dbReference>
<evidence type="ECO:0000313" key="2">
    <source>
        <dbReference type="EMBL" id="PON47337.1"/>
    </source>
</evidence>
<dbReference type="AlphaFoldDB" id="A0A2P5BEX8"/>
<organism evidence="2 3">
    <name type="scientific">Parasponia andersonii</name>
    <name type="common">Sponia andersonii</name>
    <dbReference type="NCBI Taxonomy" id="3476"/>
    <lineage>
        <taxon>Eukaryota</taxon>
        <taxon>Viridiplantae</taxon>
        <taxon>Streptophyta</taxon>
        <taxon>Embryophyta</taxon>
        <taxon>Tracheophyta</taxon>
        <taxon>Spermatophyta</taxon>
        <taxon>Magnoliopsida</taxon>
        <taxon>eudicotyledons</taxon>
        <taxon>Gunneridae</taxon>
        <taxon>Pentapetalae</taxon>
        <taxon>rosids</taxon>
        <taxon>fabids</taxon>
        <taxon>Rosales</taxon>
        <taxon>Cannabaceae</taxon>
        <taxon>Parasponia</taxon>
    </lineage>
</organism>
<keyword evidence="3" id="KW-1185">Reference proteome</keyword>
<protein>
    <submittedName>
        <fullName evidence="2">Uncharacterized protein</fullName>
    </submittedName>
</protein>
<dbReference type="OrthoDB" id="10463240at2759"/>
<proteinExistence type="predicted"/>
<dbReference type="Proteomes" id="UP000237105">
    <property type="component" value="Unassembled WGS sequence"/>
</dbReference>